<dbReference type="InterPro" id="IPR002797">
    <property type="entry name" value="Polysacc_synth"/>
</dbReference>
<dbReference type="Pfam" id="PF01943">
    <property type="entry name" value="Polysacc_synt"/>
    <property type="match status" value="1"/>
</dbReference>
<feature type="transmembrane region" description="Helical" evidence="6">
    <location>
        <begin position="297"/>
        <end position="318"/>
    </location>
</feature>
<reference evidence="7 8" key="1">
    <citation type="submission" date="2019-10" db="EMBL/GenBank/DDBJ databases">
        <title>Draft genome sequences of Lactobacillus strains.</title>
        <authorList>
            <person name="Cho G.-S."/>
            <person name="Fagbemigun O."/>
            <person name="Brinks E."/>
            <person name="Franz C.M.A.P."/>
        </authorList>
    </citation>
    <scope>NUCLEOTIDE SEQUENCE [LARGE SCALE GENOMIC DNA]</scope>
    <source>
        <strain evidence="7 8">313</strain>
    </source>
</reference>
<feature type="transmembrane region" description="Helical" evidence="6">
    <location>
        <begin position="12"/>
        <end position="35"/>
    </location>
</feature>
<keyword evidence="4 6" id="KW-1133">Transmembrane helix</keyword>
<keyword evidence="5 6" id="KW-0472">Membrane</keyword>
<feature type="transmembrane region" description="Helical" evidence="6">
    <location>
        <begin position="214"/>
        <end position="233"/>
    </location>
</feature>
<evidence type="ECO:0000256" key="5">
    <source>
        <dbReference type="ARBA" id="ARBA00023136"/>
    </source>
</evidence>
<proteinExistence type="predicted"/>
<evidence type="ECO:0000256" key="1">
    <source>
        <dbReference type="ARBA" id="ARBA00004651"/>
    </source>
</evidence>
<feature type="transmembrane region" description="Helical" evidence="6">
    <location>
        <begin position="429"/>
        <end position="446"/>
    </location>
</feature>
<evidence type="ECO:0000256" key="2">
    <source>
        <dbReference type="ARBA" id="ARBA00022475"/>
    </source>
</evidence>
<dbReference type="RefSeq" id="WP_152724092.1">
    <property type="nucleotide sequence ID" value="NZ_WHOE01000038.1"/>
</dbReference>
<evidence type="ECO:0000313" key="8">
    <source>
        <dbReference type="Proteomes" id="UP000430466"/>
    </source>
</evidence>
<comment type="subcellular location">
    <subcellularLocation>
        <location evidence="1">Cell membrane</location>
        <topology evidence="1">Multi-pass membrane protein</topology>
    </subcellularLocation>
</comment>
<sequence length="497" mass="55696">MSKKIKIHSIKYNFFMNALLTISGFIFPLITFPYVSRILGPAPNGKIAFAASVISYFSLLAAMGIPSYGVREIAEVRDDQEKLNKTLTELVVINTLFTLLSYLLLLLLVLIVPDFRKDSTLIAITSIQIIFTTFGVDWFYQGIEQYDYITARNLAFKVIAVILMFILVHNPQDYIIYAGITVLGNVGSNFLNMIKLRDYAHFNFHISLNLKPHLQPIVTLFLYSAMTVIYTNLDQVMLGFMTSNREVGYYSATIKIENILTSLITSLGAVMLPRITYYLNHNGIQKFNELIRKSFNFVLLISIPLAIFFFLEADQVIFVLAGKGYERAGIILQCLIPDIIFVGLSSVTAWQMLIPLKMEKWVLVGSIVGALLDAGINLAIIPIIGGVGAALSTVIAECSVFVTHCIVLRKRLRNAIDWQNICKLMIGNIFALVVLGLLYMVHFPILFSSSLTLSLKSSFINCVCVGIVYFGVYGITLLILKEQLVLEILGNIKQRFK</sequence>
<keyword evidence="2" id="KW-1003">Cell membrane</keyword>
<dbReference type="PANTHER" id="PTHR30250:SF11">
    <property type="entry name" value="O-ANTIGEN TRANSPORTER-RELATED"/>
    <property type="match status" value="1"/>
</dbReference>
<gene>
    <name evidence="7" type="ORF">GDZ32_06550</name>
</gene>
<dbReference type="InterPro" id="IPR050833">
    <property type="entry name" value="Poly_Biosynth_Transport"/>
</dbReference>
<feature type="transmembrane region" description="Helical" evidence="6">
    <location>
        <begin position="47"/>
        <end position="70"/>
    </location>
</feature>
<organism evidence="7 8">
    <name type="scientific">Lactobacillus helveticus</name>
    <name type="common">Lactobacillus suntoryeus</name>
    <dbReference type="NCBI Taxonomy" id="1587"/>
    <lineage>
        <taxon>Bacteria</taxon>
        <taxon>Bacillati</taxon>
        <taxon>Bacillota</taxon>
        <taxon>Bacilli</taxon>
        <taxon>Lactobacillales</taxon>
        <taxon>Lactobacillaceae</taxon>
        <taxon>Lactobacillus</taxon>
    </lineage>
</organism>
<feature type="transmembrane region" description="Helical" evidence="6">
    <location>
        <begin position="259"/>
        <end position="277"/>
    </location>
</feature>
<comment type="caution">
    <text evidence="7">The sequence shown here is derived from an EMBL/GenBank/DDBJ whole genome shotgun (WGS) entry which is preliminary data.</text>
</comment>
<feature type="transmembrane region" description="Helical" evidence="6">
    <location>
        <begin position="174"/>
        <end position="194"/>
    </location>
</feature>
<dbReference type="AlphaFoldDB" id="A0A6A7K2X8"/>
<accession>A0A6A7K2X8</accession>
<evidence type="ECO:0000256" key="4">
    <source>
        <dbReference type="ARBA" id="ARBA00022989"/>
    </source>
</evidence>
<evidence type="ECO:0000313" key="7">
    <source>
        <dbReference type="EMBL" id="MPW14604.1"/>
    </source>
</evidence>
<feature type="transmembrane region" description="Helical" evidence="6">
    <location>
        <begin position="458"/>
        <end position="480"/>
    </location>
</feature>
<feature type="transmembrane region" description="Helical" evidence="6">
    <location>
        <begin position="362"/>
        <end position="384"/>
    </location>
</feature>
<dbReference type="Proteomes" id="UP000430466">
    <property type="component" value="Unassembled WGS sequence"/>
</dbReference>
<dbReference type="GO" id="GO:0005886">
    <property type="term" value="C:plasma membrane"/>
    <property type="evidence" value="ECO:0007669"/>
    <property type="project" value="UniProtKB-SubCell"/>
</dbReference>
<feature type="transmembrane region" description="Helical" evidence="6">
    <location>
        <begin position="390"/>
        <end position="408"/>
    </location>
</feature>
<feature type="transmembrane region" description="Helical" evidence="6">
    <location>
        <begin position="151"/>
        <end position="168"/>
    </location>
</feature>
<feature type="transmembrane region" description="Helical" evidence="6">
    <location>
        <begin position="119"/>
        <end position="139"/>
    </location>
</feature>
<dbReference type="PANTHER" id="PTHR30250">
    <property type="entry name" value="PST FAMILY PREDICTED COLANIC ACID TRANSPORTER"/>
    <property type="match status" value="1"/>
</dbReference>
<dbReference type="EMBL" id="WHOE01000038">
    <property type="protein sequence ID" value="MPW14604.1"/>
    <property type="molecule type" value="Genomic_DNA"/>
</dbReference>
<feature type="transmembrane region" description="Helical" evidence="6">
    <location>
        <begin position="91"/>
        <end position="113"/>
    </location>
</feature>
<keyword evidence="3 6" id="KW-0812">Transmembrane</keyword>
<dbReference type="CDD" id="cd13128">
    <property type="entry name" value="MATE_Wzx_like"/>
    <property type="match status" value="1"/>
</dbReference>
<evidence type="ECO:0000256" key="3">
    <source>
        <dbReference type="ARBA" id="ARBA00022692"/>
    </source>
</evidence>
<protein>
    <submittedName>
        <fullName evidence="7">Oligosaccharide flippase family protein</fullName>
    </submittedName>
</protein>
<evidence type="ECO:0000256" key="6">
    <source>
        <dbReference type="SAM" id="Phobius"/>
    </source>
</evidence>
<feature type="transmembrane region" description="Helical" evidence="6">
    <location>
        <begin position="330"/>
        <end position="350"/>
    </location>
</feature>
<name>A0A6A7K2X8_LACHE</name>